<dbReference type="EMBL" id="JANPWB010000010">
    <property type="protein sequence ID" value="KAJ1141946.1"/>
    <property type="molecule type" value="Genomic_DNA"/>
</dbReference>
<sequence>MQAPVRYDTEWPTAVADAEGRVQKEARTGLSLRLPKQSVTDRCVDQPNAIDTLKETSSIFINAMSVIVMDLTS</sequence>
<reference evidence="1" key="1">
    <citation type="journal article" date="2022" name="bioRxiv">
        <title>Sequencing and chromosome-scale assembly of the giantPleurodeles waltlgenome.</title>
        <authorList>
            <person name="Brown T."/>
            <person name="Elewa A."/>
            <person name="Iarovenko S."/>
            <person name="Subramanian E."/>
            <person name="Araus A.J."/>
            <person name="Petzold A."/>
            <person name="Susuki M."/>
            <person name="Suzuki K.-i.T."/>
            <person name="Hayashi T."/>
            <person name="Toyoda A."/>
            <person name="Oliveira C."/>
            <person name="Osipova E."/>
            <person name="Leigh N.D."/>
            <person name="Simon A."/>
            <person name="Yun M.H."/>
        </authorList>
    </citation>
    <scope>NUCLEOTIDE SEQUENCE</scope>
    <source>
        <strain evidence="1">20211129_DDA</strain>
        <tissue evidence="1">Liver</tissue>
    </source>
</reference>
<comment type="caution">
    <text evidence="1">The sequence shown here is derived from an EMBL/GenBank/DDBJ whole genome shotgun (WGS) entry which is preliminary data.</text>
</comment>
<protein>
    <submittedName>
        <fullName evidence="1">Uncharacterized protein</fullName>
    </submittedName>
</protein>
<evidence type="ECO:0000313" key="1">
    <source>
        <dbReference type="EMBL" id="KAJ1141946.1"/>
    </source>
</evidence>
<name>A0AAV7QN57_PLEWA</name>
<dbReference type="Proteomes" id="UP001066276">
    <property type="component" value="Chromosome 6"/>
</dbReference>
<proteinExistence type="predicted"/>
<gene>
    <name evidence="1" type="ORF">NDU88_008274</name>
</gene>
<dbReference type="AlphaFoldDB" id="A0AAV7QN57"/>
<evidence type="ECO:0000313" key="2">
    <source>
        <dbReference type="Proteomes" id="UP001066276"/>
    </source>
</evidence>
<organism evidence="1 2">
    <name type="scientific">Pleurodeles waltl</name>
    <name type="common">Iberian ribbed newt</name>
    <dbReference type="NCBI Taxonomy" id="8319"/>
    <lineage>
        <taxon>Eukaryota</taxon>
        <taxon>Metazoa</taxon>
        <taxon>Chordata</taxon>
        <taxon>Craniata</taxon>
        <taxon>Vertebrata</taxon>
        <taxon>Euteleostomi</taxon>
        <taxon>Amphibia</taxon>
        <taxon>Batrachia</taxon>
        <taxon>Caudata</taxon>
        <taxon>Salamandroidea</taxon>
        <taxon>Salamandridae</taxon>
        <taxon>Pleurodelinae</taxon>
        <taxon>Pleurodeles</taxon>
    </lineage>
</organism>
<accession>A0AAV7QN57</accession>
<keyword evidence="2" id="KW-1185">Reference proteome</keyword>